<dbReference type="GO" id="GO:0016491">
    <property type="term" value="F:oxidoreductase activity"/>
    <property type="evidence" value="ECO:0007669"/>
    <property type="project" value="InterPro"/>
</dbReference>
<dbReference type="Gene3D" id="3.50.50.60">
    <property type="entry name" value="FAD/NAD(P)-binding domain"/>
    <property type="match status" value="1"/>
</dbReference>
<evidence type="ECO:0000313" key="3">
    <source>
        <dbReference type="Proteomes" id="UP001152320"/>
    </source>
</evidence>
<dbReference type="Pfam" id="PF11913">
    <property type="entry name" value="DUF3431"/>
    <property type="match status" value="1"/>
</dbReference>
<organism evidence="2 3">
    <name type="scientific">Holothuria leucospilota</name>
    <name type="common">Black long sea cucumber</name>
    <name type="synonym">Mertensiothuria leucospilota</name>
    <dbReference type="NCBI Taxonomy" id="206669"/>
    <lineage>
        <taxon>Eukaryota</taxon>
        <taxon>Metazoa</taxon>
        <taxon>Echinodermata</taxon>
        <taxon>Eleutherozoa</taxon>
        <taxon>Echinozoa</taxon>
        <taxon>Holothuroidea</taxon>
        <taxon>Aspidochirotacea</taxon>
        <taxon>Aspidochirotida</taxon>
        <taxon>Holothuriidae</taxon>
        <taxon>Holothuria</taxon>
    </lineage>
</organism>
<dbReference type="PANTHER" id="PTHR43734:SF4">
    <property type="entry name" value="AMINE OXIDASE DOMAIN-CONTAINING PROTEIN"/>
    <property type="match status" value="1"/>
</dbReference>
<dbReference type="PANTHER" id="PTHR43734">
    <property type="entry name" value="PHYTOENE DESATURASE"/>
    <property type="match status" value="1"/>
</dbReference>
<protein>
    <recommendedName>
        <fullName evidence="1">Amine oxidase domain-containing protein</fullName>
    </recommendedName>
</protein>
<keyword evidence="3" id="KW-1185">Reference proteome</keyword>
<evidence type="ECO:0000313" key="2">
    <source>
        <dbReference type="EMBL" id="KAJ8047185.1"/>
    </source>
</evidence>
<dbReference type="Proteomes" id="UP001152320">
    <property type="component" value="Chromosome 2"/>
</dbReference>
<dbReference type="InterPro" id="IPR021838">
    <property type="entry name" value="DUF3431"/>
</dbReference>
<dbReference type="InterPro" id="IPR036188">
    <property type="entry name" value="FAD/NAD-bd_sf"/>
</dbReference>
<gene>
    <name evidence="2" type="ORF">HOLleu_06117</name>
</gene>
<comment type="caution">
    <text evidence="2">The sequence shown here is derived from an EMBL/GenBank/DDBJ whole genome shotgun (WGS) entry which is preliminary data.</text>
</comment>
<dbReference type="SUPFAM" id="SSF51971">
    <property type="entry name" value="Nucleotide-binding domain"/>
    <property type="match status" value="1"/>
</dbReference>
<name>A0A9Q1CLN0_HOLLE</name>
<dbReference type="EMBL" id="JAIZAY010000002">
    <property type="protein sequence ID" value="KAJ8047185.1"/>
    <property type="molecule type" value="Genomic_DNA"/>
</dbReference>
<dbReference type="Pfam" id="PF01593">
    <property type="entry name" value="Amino_oxidase"/>
    <property type="match status" value="1"/>
</dbReference>
<feature type="domain" description="Amine oxidase" evidence="1">
    <location>
        <begin position="13"/>
        <end position="325"/>
    </location>
</feature>
<accession>A0A9Q1CLN0</accession>
<evidence type="ECO:0000259" key="1">
    <source>
        <dbReference type="Pfam" id="PF01593"/>
    </source>
</evidence>
<reference evidence="2" key="1">
    <citation type="submission" date="2021-10" db="EMBL/GenBank/DDBJ databases">
        <title>Tropical sea cucumber genome reveals ecological adaptation and Cuvierian tubules defense mechanism.</title>
        <authorList>
            <person name="Chen T."/>
        </authorList>
    </citation>
    <scope>NUCLEOTIDE SEQUENCE</scope>
    <source>
        <strain evidence="2">Nanhai2018</strain>
        <tissue evidence="2">Muscle</tissue>
    </source>
</reference>
<proteinExistence type="predicted"/>
<dbReference type="OrthoDB" id="38045at2759"/>
<dbReference type="InterPro" id="IPR002937">
    <property type="entry name" value="Amino_oxidase"/>
</dbReference>
<sequence length="708" mass="81684">MHRDVVIIGSGPTGLGAALRLHELKGELRKDFSNTTITILEQEREAGGLASSVRDEHGFLWDMGGHVIFSHYDYYDKTLDRAVPEWNQRVRAAFAFMMGSDGTRRFIPYPVQNHIQVMDDVDQTKCLEGLETIALHPRQDKPENFDDWLLQNFGPGLCDIFMRKYNRKIWTVDTREMNSVWVGERVAVPNIDVIKEKILNYTPGEKVQQSDWGPNRFFRYPKYNGTGGIWKGVAKLIATEWFQYNSKVTGINTDLKELYYSYNGENSCTRSMTYKHLISTIPLDVLVDVISSNKIKELDHMKTLVSQLQYSHTHVVGIGLSGQPSAILKDKSWMYFPDSDSPFYRVTVFSNYSDDHVPKAGVFWSLMCESAEPKYNHNSSKWTEANIIQDTIDALVLYGFISADNVVSRYHRRLDHGYPIPSLMREKILNVVQPWLESMNIYSRGRFGGWRYEVSNQDHSFMQGVEIIDKILRNQPEETYPNPNIVNSQKNTGRLIDKNPEYEFVISHYNENLSWLKPIAHYSHVYHKSSDSGPPFYINKWEKLPNVGREGHTYLHHIIKNYDNLADITVFLQGEGPYAQRGKCYDEAMTYVTQAKSNVFCINKGKLRDWRKIGHVGKYLEAYNNGDMRRTNLTLGDFYHTVFGCKPHEGIPLCAGGCFSATKENIRKHPKAFYRHIMSFMSDHGNPEEGHYLERLWYAIISSEKGCN</sequence>
<dbReference type="AlphaFoldDB" id="A0A9Q1CLN0"/>